<dbReference type="Pfam" id="PF23016">
    <property type="entry name" value="RsmI_C"/>
    <property type="match status" value="1"/>
</dbReference>
<evidence type="ECO:0000256" key="1">
    <source>
        <dbReference type="ARBA" id="ARBA00022490"/>
    </source>
</evidence>
<dbReference type="InterPro" id="IPR053910">
    <property type="entry name" value="RsmI_HTH"/>
</dbReference>
<feature type="domain" description="Tetrapyrrole methylase" evidence="7">
    <location>
        <begin position="6"/>
        <end position="206"/>
    </location>
</feature>
<evidence type="ECO:0000313" key="10">
    <source>
        <dbReference type="Proteomes" id="UP000183107"/>
    </source>
</evidence>
<evidence type="ECO:0000259" key="7">
    <source>
        <dbReference type="Pfam" id="PF00590"/>
    </source>
</evidence>
<dbReference type="FunFam" id="3.40.1010.10:FF:000007">
    <property type="entry name" value="Ribosomal RNA small subunit methyltransferase I"/>
    <property type="match status" value="1"/>
</dbReference>
<keyword evidence="3 6" id="KW-0489">Methyltransferase</keyword>
<dbReference type="GO" id="GO:0005737">
    <property type="term" value="C:cytoplasm"/>
    <property type="evidence" value="ECO:0007669"/>
    <property type="project" value="UniProtKB-SubCell"/>
</dbReference>
<name>A0A1I5FFU7_9PROT</name>
<dbReference type="InterPro" id="IPR000878">
    <property type="entry name" value="4pyrrol_Mease"/>
</dbReference>
<keyword evidence="10" id="KW-1185">Reference proteome</keyword>
<evidence type="ECO:0000256" key="6">
    <source>
        <dbReference type="HAMAP-Rule" id="MF_01877"/>
    </source>
</evidence>
<dbReference type="Gene3D" id="3.40.1010.10">
    <property type="entry name" value="Cobalt-precorrin-4 Transmethylase, Domain 1"/>
    <property type="match status" value="1"/>
</dbReference>
<evidence type="ECO:0000256" key="2">
    <source>
        <dbReference type="ARBA" id="ARBA00022552"/>
    </source>
</evidence>
<dbReference type="InterPro" id="IPR014777">
    <property type="entry name" value="4pyrrole_Mease_sub1"/>
</dbReference>
<dbReference type="PANTHER" id="PTHR46111">
    <property type="entry name" value="RIBOSOMAL RNA SMALL SUBUNIT METHYLTRANSFERASE I"/>
    <property type="match status" value="1"/>
</dbReference>
<feature type="domain" description="RsmI HTH" evidence="8">
    <location>
        <begin position="236"/>
        <end position="279"/>
    </location>
</feature>
<evidence type="ECO:0000256" key="3">
    <source>
        <dbReference type="ARBA" id="ARBA00022603"/>
    </source>
</evidence>
<dbReference type="Gene3D" id="3.30.950.10">
    <property type="entry name" value="Methyltransferase, Cobalt-precorrin-4 Transmethylase, Domain 2"/>
    <property type="match status" value="1"/>
</dbReference>
<proteinExistence type="inferred from homology"/>
<dbReference type="HAMAP" id="MF_01877">
    <property type="entry name" value="16SrRNA_methyltr_I"/>
    <property type="match status" value="1"/>
</dbReference>
<keyword evidence="5 6" id="KW-0949">S-adenosyl-L-methionine</keyword>
<dbReference type="InterPro" id="IPR008189">
    <property type="entry name" value="rRNA_ssu_MeTfrase_I"/>
</dbReference>
<dbReference type="NCBIfam" id="TIGR00096">
    <property type="entry name" value="16S rRNA (cytidine(1402)-2'-O)-methyltransferase"/>
    <property type="match status" value="1"/>
</dbReference>
<comment type="catalytic activity">
    <reaction evidence="6">
        <text>cytidine(1402) in 16S rRNA + S-adenosyl-L-methionine = 2'-O-methylcytidine(1402) in 16S rRNA + S-adenosyl-L-homocysteine + H(+)</text>
        <dbReference type="Rhea" id="RHEA:42924"/>
        <dbReference type="Rhea" id="RHEA-COMP:10285"/>
        <dbReference type="Rhea" id="RHEA-COMP:10286"/>
        <dbReference type="ChEBI" id="CHEBI:15378"/>
        <dbReference type="ChEBI" id="CHEBI:57856"/>
        <dbReference type="ChEBI" id="CHEBI:59789"/>
        <dbReference type="ChEBI" id="CHEBI:74495"/>
        <dbReference type="ChEBI" id="CHEBI:82748"/>
        <dbReference type="EC" id="2.1.1.198"/>
    </reaction>
</comment>
<gene>
    <name evidence="6" type="primary">rsmI</name>
    <name evidence="9" type="ORF">SAMN05216386_2993</name>
</gene>
<dbReference type="Pfam" id="PF00590">
    <property type="entry name" value="TP_methylase"/>
    <property type="match status" value="1"/>
</dbReference>
<comment type="subcellular location">
    <subcellularLocation>
        <location evidence="6">Cytoplasm</location>
    </subcellularLocation>
</comment>
<dbReference type="InterPro" id="IPR035996">
    <property type="entry name" value="4pyrrol_Methylase_sf"/>
</dbReference>
<dbReference type="Proteomes" id="UP000183107">
    <property type="component" value="Unassembled WGS sequence"/>
</dbReference>
<evidence type="ECO:0000256" key="4">
    <source>
        <dbReference type="ARBA" id="ARBA00022679"/>
    </source>
</evidence>
<dbReference type="InterPro" id="IPR014776">
    <property type="entry name" value="4pyrrole_Mease_sub2"/>
</dbReference>
<accession>A0A1I5FFU7</accession>
<dbReference type="AlphaFoldDB" id="A0A1I5FFU7"/>
<dbReference type="GO" id="GO:0070677">
    <property type="term" value="F:rRNA (cytosine-2'-O-)-methyltransferase activity"/>
    <property type="evidence" value="ECO:0007669"/>
    <property type="project" value="UniProtKB-UniRule"/>
</dbReference>
<protein>
    <recommendedName>
        <fullName evidence="6">Ribosomal RNA small subunit methyltransferase I</fullName>
        <ecNumber evidence="6">2.1.1.198</ecNumber>
    </recommendedName>
    <alternativeName>
        <fullName evidence="6">16S rRNA 2'-O-ribose C1402 methyltransferase</fullName>
    </alternativeName>
    <alternativeName>
        <fullName evidence="6">rRNA (cytidine-2'-O-)-methyltransferase RsmI</fullName>
    </alternativeName>
</protein>
<dbReference type="SUPFAM" id="SSF53790">
    <property type="entry name" value="Tetrapyrrole methylase"/>
    <property type="match status" value="1"/>
</dbReference>
<comment type="similarity">
    <text evidence="6">Belongs to the methyltransferase superfamily. RsmI family.</text>
</comment>
<keyword evidence="4 6" id="KW-0808">Transferase</keyword>
<dbReference type="PANTHER" id="PTHR46111:SF1">
    <property type="entry name" value="RIBOSOMAL RNA SMALL SUBUNIT METHYLTRANSFERASE I"/>
    <property type="match status" value="1"/>
</dbReference>
<organism evidence="9 10">
    <name type="scientific">Nitrosospira briensis</name>
    <dbReference type="NCBI Taxonomy" id="35799"/>
    <lineage>
        <taxon>Bacteria</taxon>
        <taxon>Pseudomonadati</taxon>
        <taxon>Pseudomonadota</taxon>
        <taxon>Betaproteobacteria</taxon>
        <taxon>Nitrosomonadales</taxon>
        <taxon>Nitrosomonadaceae</taxon>
        <taxon>Nitrosospira</taxon>
    </lineage>
</organism>
<dbReference type="EMBL" id="FOVJ01000013">
    <property type="protein sequence ID" value="SFO22503.1"/>
    <property type="molecule type" value="Genomic_DNA"/>
</dbReference>
<sequence length="286" mass="30983">MIQPGTLYVIATPIGNLRDITLRALDVLAAVDVIAAEDTRTTAHLLRHYSITGKMMSLHQHNESSTAMKIVNLLSRGEAVALVTDAGTPGISDPGAILVKQVREHGYKTMPIPGANAAACALSIAGMPTPHFLFYGFLPATAGLRRRDLENLKSYPYTLIFYEAPHRILDSIEDLVEVLGAKRQITIARELTKLFESIHACALGEATAWLKGDPNRQRGEFVLLISGAPARPQGELSEQGQRTLALLLKDMPLKQAVRLAAEISGESKNTLYSLALSLQGGPNQKE</sequence>
<dbReference type="PIRSF" id="PIRSF005917">
    <property type="entry name" value="MTase_YraL"/>
    <property type="match status" value="1"/>
</dbReference>
<dbReference type="FunFam" id="3.30.950.10:FF:000002">
    <property type="entry name" value="Ribosomal RNA small subunit methyltransferase I"/>
    <property type="match status" value="1"/>
</dbReference>
<dbReference type="CDD" id="cd11648">
    <property type="entry name" value="RsmI"/>
    <property type="match status" value="1"/>
</dbReference>
<comment type="function">
    <text evidence="6">Catalyzes the 2'-O-methylation of the ribose of cytidine 1402 (C1402) in 16S rRNA.</text>
</comment>
<evidence type="ECO:0000259" key="8">
    <source>
        <dbReference type="Pfam" id="PF23016"/>
    </source>
</evidence>
<evidence type="ECO:0000313" key="9">
    <source>
        <dbReference type="EMBL" id="SFO22503.1"/>
    </source>
</evidence>
<keyword evidence="1 6" id="KW-0963">Cytoplasm</keyword>
<dbReference type="EC" id="2.1.1.198" evidence="6"/>
<reference evidence="10" key="1">
    <citation type="submission" date="2016-10" db="EMBL/GenBank/DDBJ databases">
        <authorList>
            <person name="Varghese N."/>
        </authorList>
    </citation>
    <scope>NUCLEOTIDE SEQUENCE [LARGE SCALE GENOMIC DNA]</scope>
    <source>
        <strain evidence="10">Nsp8</strain>
    </source>
</reference>
<keyword evidence="2 6" id="KW-0698">rRNA processing</keyword>
<evidence type="ECO:0000256" key="5">
    <source>
        <dbReference type="ARBA" id="ARBA00022691"/>
    </source>
</evidence>
<dbReference type="OrthoDB" id="9809084at2"/>